<dbReference type="Pfam" id="PF13621">
    <property type="entry name" value="Cupin_8"/>
    <property type="match status" value="1"/>
</dbReference>
<keyword evidence="4" id="KW-1185">Reference proteome</keyword>
<evidence type="ECO:0000313" key="3">
    <source>
        <dbReference type="EMBL" id="KAK6339180.1"/>
    </source>
</evidence>
<dbReference type="AlphaFoldDB" id="A0AAN8MND0"/>
<evidence type="ECO:0000313" key="4">
    <source>
        <dbReference type="Proteomes" id="UP001313282"/>
    </source>
</evidence>
<comment type="caution">
    <text evidence="3">The sequence shown here is derived from an EMBL/GenBank/DDBJ whole genome shotgun (WGS) entry which is preliminary data.</text>
</comment>
<dbReference type="SUPFAM" id="SSF51197">
    <property type="entry name" value="Clavaminate synthase-like"/>
    <property type="match status" value="1"/>
</dbReference>
<gene>
    <name evidence="3" type="ORF">TWF718_008603</name>
</gene>
<dbReference type="EMBL" id="JAVHNR010000006">
    <property type="protein sequence ID" value="KAK6339180.1"/>
    <property type="molecule type" value="Genomic_DNA"/>
</dbReference>
<name>A0AAN8MND0_9PEZI</name>
<feature type="region of interest" description="Disordered" evidence="1">
    <location>
        <begin position="151"/>
        <end position="180"/>
    </location>
</feature>
<evidence type="ECO:0000259" key="2">
    <source>
        <dbReference type="PROSITE" id="PS51184"/>
    </source>
</evidence>
<dbReference type="InterPro" id="IPR003347">
    <property type="entry name" value="JmjC_dom"/>
</dbReference>
<organism evidence="3 4">
    <name type="scientific">Orbilia javanica</name>
    <dbReference type="NCBI Taxonomy" id="47235"/>
    <lineage>
        <taxon>Eukaryota</taxon>
        <taxon>Fungi</taxon>
        <taxon>Dikarya</taxon>
        <taxon>Ascomycota</taxon>
        <taxon>Pezizomycotina</taxon>
        <taxon>Orbiliomycetes</taxon>
        <taxon>Orbiliales</taxon>
        <taxon>Orbiliaceae</taxon>
        <taxon>Orbilia</taxon>
    </lineage>
</organism>
<dbReference type="InterPro" id="IPR041667">
    <property type="entry name" value="Cupin_8"/>
</dbReference>
<protein>
    <recommendedName>
        <fullName evidence="2">JmjC domain-containing protein</fullName>
    </recommendedName>
</protein>
<dbReference type="PANTHER" id="PTHR12461:SF105">
    <property type="entry name" value="HYPOXIA-INDUCIBLE FACTOR 1-ALPHA INHIBITOR"/>
    <property type="match status" value="1"/>
</dbReference>
<dbReference type="PANTHER" id="PTHR12461">
    <property type="entry name" value="HYPOXIA-INDUCIBLE FACTOR 1 ALPHA INHIBITOR-RELATED"/>
    <property type="match status" value="1"/>
</dbReference>
<evidence type="ECO:0000256" key="1">
    <source>
        <dbReference type="SAM" id="MobiDB-lite"/>
    </source>
</evidence>
<reference evidence="3 4" key="1">
    <citation type="submission" date="2019-10" db="EMBL/GenBank/DDBJ databases">
        <authorList>
            <person name="Palmer J.M."/>
        </authorList>
    </citation>
    <scope>NUCLEOTIDE SEQUENCE [LARGE SCALE GENOMIC DNA]</scope>
    <source>
        <strain evidence="3 4">TWF718</strain>
    </source>
</reference>
<proteinExistence type="predicted"/>
<accession>A0AAN8MND0</accession>
<feature type="compositionally biased region" description="Low complexity" evidence="1">
    <location>
        <begin position="151"/>
        <end position="165"/>
    </location>
</feature>
<dbReference type="SMART" id="SM00558">
    <property type="entry name" value="JmjC"/>
    <property type="match status" value="1"/>
</dbReference>
<dbReference type="PROSITE" id="PS51184">
    <property type="entry name" value="JMJC"/>
    <property type="match status" value="1"/>
</dbReference>
<feature type="domain" description="JmjC" evidence="2">
    <location>
        <begin position="128"/>
        <end position="353"/>
    </location>
</feature>
<dbReference type="Proteomes" id="UP001313282">
    <property type="component" value="Unassembled WGS sequence"/>
</dbReference>
<sequence length="353" mass="40225">MRRFVRHLSTTIHPHEPLPFPLHPSPQTFSKTWSNPSLRTPTKFPSTFLPPLIPAFKSWFLPNSPNELNIPYLNSLSSPSSSLQTTVPVEITLPSGDVEVSSFEFDDFLSYLSSPDLDPEIPKLYLTQHPPPLHLLHDLPPPFPHLGFKTRPPFRKTTTTAPPKAQEVEKERKEEEEKENPEIDIYSTSLWLSRIPHSIQTQTHTPLHRDPTDNIFLQLASSKIITTIPPLLGDKIFSHLHRHSKLSSTDPRGRIRDGLLEWKESSVLDRVVWYDENGKKDGEGGELEAEDEIERGVINLLKSSGEVYKTVVRKGEAVYIPAGWWHSVKSVLPDHTEELEGKGVVASMNWWFR</sequence>
<feature type="compositionally biased region" description="Basic and acidic residues" evidence="1">
    <location>
        <begin position="166"/>
        <end position="175"/>
    </location>
</feature>
<dbReference type="Gene3D" id="2.60.120.650">
    <property type="entry name" value="Cupin"/>
    <property type="match status" value="1"/>
</dbReference>